<evidence type="ECO:0000313" key="2">
    <source>
        <dbReference type="EMBL" id="EFQ24552.1"/>
    </source>
</evidence>
<protein>
    <submittedName>
        <fullName evidence="2">MOSC domain containing protein</fullName>
    </submittedName>
</protein>
<keyword evidence="3" id="KW-1185">Reference proteome</keyword>
<sequence>MARLVAVCASKVRQEPKVELPEGTCVEGKGLEGDSHFGIPGRPLSLLRREDVEQVEVLAGFPFPPGSLAENLVVEGLPDLAVGDLLEIGGALLRVAEKGKRPEEPHSYDYRGWCLLPTVGFFLEVERGGVLRPGDEVTLKR</sequence>
<organism evidence="2 3">
    <name type="scientific">Aminomonas paucivorans DSM 12260</name>
    <dbReference type="NCBI Taxonomy" id="584708"/>
    <lineage>
        <taxon>Bacteria</taxon>
        <taxon>Thermotogati</taxon>
        <taxon>Synergistota</taxon>
        <taxon>Synergistia</taxon>
        <taxon>Synergistales</taxon>
        <taxon>Synergistaceae</taxon>
        <taxon>Aminomonas</taxon>
    </lineage>
</organism>
<dbReference type="SUPFAM" id="SSF50800">
    <property type="entry name" value="PK beta-barrel domain-like"/>
    <property type="match status" value="1"/>
</dbReference>
<dbReference type="STRING" id="584708.Apau_2141"/>
<dbReference type="eggNOG" id="COG2258">
    <property type="taxonomic scope" value="Bacteria"/>
</dbReference>
<dbReference type="PROSITE" id="PS51340">
    <property type="entry name" value="MOSC"/>
    <property type="match status" value="1"/>
</dbReference>
<dbReference type="OrthoDB" id="4928at2"/>
<dbReference type="GO" id="GO:0030170">
    <property type="term" value="F:pyridoxal phosphate binding"/>
    <property type="evidence" value="ECO:0007669"/>
    <property type="project" value="InterPro"/>
</dbReference>
<feature type="domain" description="MOSC" evidence="1">
    <location>
        <begin position="18"/>
        <end position="140"/>
    </location>
</feature>
<gene>
    <name evidence="2" type="ORF">Apau_2141</name>
</gene>
<evidence type="ECO:0000313" key="3">
    <source>
        <dbReference type="Proteomes" id="UP000005096"/>
    </source>
</evidence>
<dbReference type="GO" id="GO:0003824">
    <property type="term" value="F:catalytic activity"/>
    <property type="evidence" value="ECO:0007669"/>
    <property type="project" value="InterPro"/>
</dbReference>
<dbReference type="AlphaFoldDB" id="E3CYH0"/>
<name>E3CYH0_9BACT</name>
<dbReference type="GO" id="GO:0030151">
    <property type="term" value="F:molybdenum ion binding"/>
    <property type="evidence" value="ECO:0007669"/>
    <property type="project" value="InterPro"/>
</dbReference>
<proteinExistence type="predicted"/>
<dbReference type="EMBL" id="CM001022">
    <property type="protein sequence ID" value="EFQ24552.1"/>
    <property type="molecule type" value="Genomic_DNA"/>
</dbReference>
<dbReference type="RefSeq" id="WP_006301793.1">
    <property type="nucleotide sequence ID" value="NZ_CM001022.1"/>
</dbReference>
<dbReference type="PaxDb" id="584708-Apau_2141"/>
<reference evidence="2 3" key="1">
    <citation type="journal article" date="2010" name="Stand. Genomic Sci.">
        <title>Non-contiguous finished genome sequence of Aminomonas paucivorans type strain (GLU-3).</title>
        <authorList>
            <person name="Pitluck S."/>
            <person name="Yasawong M."/>
            <person name="Held B."/>
            <person name="Lapidus A."/>
            <person name="Nolan M."/>
            <person name="Copeland A."/>
            <person name="Lucas S."/>
            <person name="Del Rio T.G."/>
            <person name="Tice H."/>
            <person name="Cheng J.F."/>
            <person name="Chertkov O."/>
            <person name="Goodwin L."/>
            <person name="Tapia R."/>
            <person name="Han C."/>
            <person name="Liolios K."/>
            <person name="Ivanova N."/>
            <person name="Mavromatis K."/>
            <person name="Ovchinnikova G."/>
            <person name="Pati A."/>
            <person name="Chen A."/>
            <person name="Palaniappan K."/>
            <person name="Land M."/>
            <person name="Hauser L."/>
            <person name="Chang Y.J."/>
            <person name="Jeffries C.D."/>
            <person name="Pukall R."/>
            <person name="Spring S."/>
            <person name="Rohde M."/>
            <person name="Sikorski J."/>
            <person name="Goker M."/>
            <person name="Woyke T."/>
            <person name="Bristow J."/>
            <person name="Eisen J.A."/>
            <person name="Markowitz V."/>
            <person name="Hugenholtz P."/>
            <person name="Kyrpides N.C."/>
            <person name="Klenk H.P."/>
        </authorList>
    </citation>
    <scope>NUCLEOTIDE SEQUENCE [LARGE SCALE GENOMIC DNA]</scope>
    <source>
        <strain evidence="2 3">DSM 12260</strain>
    </source>
</reference>
<dbReference type="Gene3D" id="2.40.33.20">
    <property type="entry name" value="PK beta-barrel domain-like"/>
    <property type="match status" value="1"/>
</dbReference>
<dbReference type="Pfam" id="PF03473">
    <property type="entry name" value="MOSC"/>
    <property type="match status" value="1"/>
</dbReference>
<dbReference type="InterPro" id="IPR011037">
    <property type="entry name" value="Pyrv_Knase-like_insert_dom_sf"/>
</dbReference>
<dbReference type="Proteomes" id="UP000005096">
    <property type="component" value="Chromosome"/>
</dbReference>
<evidence type="ECO:0000259" key="1">
    <source>
        <dbReference type="PROSITE" id="PS51340"/>
    </source>
</evidence>
<accession>E3CYH0</accession>
<dbReference type="HOGENOM" id="CLU_122785_1_0_0"/>
<dbReference type="InterPro" id="IPR005302">
    <property type="entry name" value="MoCF_Sase_C"/>
</dbReference>